<dbReference type="AlphaFoldDB" id="A0A0M2UV95"/>
<protein>
    <submittedName>
        <fullName evidence="1">Uncharacterized protein</fullName>
    </submittedName>
</protein>
<proteinExistence type="predicted"/>
<evidence type="ECO:0000313" key="1">
    <source>
        <dbReference type="EMBL" id="KKO18424.1"/>
    </source>
</evidence>
<organism evidence="1 2">
    <name type="scientific">Candidatus Brocadia fulgida</name>
    <dbReference type="NCBI Taxonomy" id="380242"/>
    <lineage>
        <taxon>Bacteria</taxon>
        <taxon>Pseudomonadati</taxon>
        <taxon>Planctomycetota</taxon>
        <taxon>Candidatus Brocadiia</taxon>
        <taxon>Candidatus Brocadiales</taxon>
        <taxon>Candidatus Brocadiaceae</taxon>
        <taxon>Candidatus Brocadia</taxon>
    </lineage>
</organism>
<accession>A0A0M2UV95</accession>
<comment type="caution">
    <text evidence="1">The sequence shown here is derived from an EMBL/GenBank/DDBJ whole genome shotgun (WGS) entry which is preliminary data.</text>
</comment>
<reference evidence="1 2" key="1">
    <citation type="journal article" date="2013" name="BMC Microbiol.">
        <title>Identification of the type II cytochrome c maturation pathway in anammox bacteria by comparative genomics.</title>
        <authorList>
            <person name="Ferousi C."/>
            <person name="Speth D.R."/>
            <person name="Reimann J."/>
            <person name="Op den Camp H.J."/>
            <person name="Allen J.W."/>
            <person name="Keltjens J.T."/>
            <person name="Jetten M.S."/>
        </authorList>
    </citation>
    <scope>NUCLEOTIDE SEQUENCE [LARGE SCALE GENOMIC DNA]</scope>
    <source>
        <strain evidence="1">RU1</strain>
    </source>
</reference>
<gene>
    <name evidence="1" type="ORF">BROFUL_02880</name>
</gene>
<name>A0A0M2UV95_9BACT</name>
<dbReference type="Proteomes" id="UP000034954">
    <property type="component" value="Unassembled WGS sequence"/>
</dbReference>
<keyword evidence="2" id="KW-1185">Reference proteome</keyword>
<evidence type="ECO:0000313" key="2">
    <source>
        <dbReference type="Proteomes" id="UP000034954"/>
    </source>
</evidence>
<dbReference type="EMBL" id="LAQJ01000271">
    <property type="protein sequence ID" value="KKO18424.1"/>
    <property type="molecule type" value="Genomic_DNA"/>
</dbReference>
<sequence>MGNSSATNVVILDILITRYNSCVQELYVHDKF</sequence>